<dbReference type="GO" id="GO:0016491">
    <property type="term" value="F:oxidoreductase activity"/>
    <property type="evidence" value="ECO:0007669"/>
    <property type="project" value="UniProtKB-KW"/>
</dbReference>
<evidence type="ECO:0000313" key="4">
    <source>
        <dbReference type="EMBL" id="TWT38299.1"/>
    </source>
</evidence>
<dbReference type="EMBL" id="SIHI01000070">
    <property type="protein sequence ID" value="TWT38299.1"/>
    <property type="molecule type" value="Genomic_DNA"/>
</dbReference>
<dbReference type="Pfam" id="PF00881">
    <property type="entry name" value="Nitroreductase"/>
    <property type="match status" value="2"/>
</dbReference>
<keyword evidence="5" id="KW-1185">Reference proteome</keyword>
<dbReference type="InterPro" id="IPR000415">
    <property type="entry name" value="Nitroreductase-like"/>
</dbReference>
<evidence type="ECO:0000259" key="3">
    <source>
        <dbReference type="Pfam" id="PF00881"/>
    </source>
</evidence>
<organism evidence="4 5">
    <name type="scientific">Thalassoglobus neptunius</name>
    <dbReference type="NCBI Taxonomy" id="1938619"/>
    <lineage>
        <taxon>Bacteria</taxon>
        <taxon>Pseudomonadati</taxon>
        <taxon>Planctomycetota</taxon>
        <taxon>Planctomycetia</taxon>
        <taxon>Planctomycetales</taxon>
        <taxon>Planctomycetaceae</taxon>
        <taxon>Thalassoglobus</taxon>
    </lineage>
</organism>
<keyword evidence="2" id="KW-0560">Oxidoreductase</keyword>
<dbReference type="InterPro" id="IPR029479">
    <property type="entry name" value="Nitroreductase"/>
</dbReference>
<dbReference type="PANTHER" id="PTHR43673:SF10">
    <property type="entry name" value="NADH DEHYDROGENASE_NAD(P)H NITROREDUCTASE XCC3605-RELATED"/>
    <property type="match status" value="1"/>
</dbReference>
<reference evidence="4 5" key="1">
    <citation type="submission" date="2019-02" db="EMBL/GenBank/DDBJ databases">
        <title>Deep-cultivation of Planctomycetes and their phenomic and genomic characterization uncovers novel biology.</title>
        <authorList>
            <person name="Wiegand S."/>
            <person name="Jogler M."/>
            <person name="Boedeker C."/>
            <person name="Pinto D."/>
            <person name="Vollmers J."/>
            <person name="Rivas-Marin E."/>
            <person name="Kohn T."/>
            <person name="Peeters S.H."/>
            <person name="Heuer A."/>
            <person name="Rast P."/>
            <person name="Oberbeckmann S."/>
            <person name="Bunk B."/>
            <person name="Jeske O."/>
            <person name="Meyerdierks A."/>
            <person name="Storesund J.E."/>
            <person name="Kallscheuer N."/>
            <person name="Luecker S."/>
            <person name="Lage O.M."/>
            <person name="Pohl T."/>
            <person name="Merkel B.J."/>
            <person name="Hornburger P."/>
            <person name="Mueller R.-W."/>
            <person name="Bruemmer F."/>
            <person name="Labrenz M."/>
            <person name="Spormann A.M."/>
            <person name="Op Den Camp H."/>
            <person name="Overmann J."/>
            <person name="Amann R."/>
            <person name="Jetten M.S.M."/>
            <person name="Mascher T."/>
            <person name="Medema M.H."/>
            <person name="Devos D.P."/>
            <person name="Kaster A.-K."/>
            <person name="Ovreas L."/>
            <person name="Rohde M."/>
            <person name="Galperin M.Y."/>
            <person name="Jogler C."/>
        </authorList>
    </citation>
    <scope>NUCLEOTIDE SEQUENCE [LARGE SCALE GENOMIC DNA]</scope>
    <source>
        <strain evidence="4 5">KOR42</strain>
    </source>
</reference>
<feature type="domain" description="Nitroreductase" evidence="3">
    <location>
        <begin position="79"/>
        <end position="164"/>
    </location>
</feature>
<dbReference type="OrthoDB" id="9782629at2"/>
<dbReference type="PANTHER" id="PTHR43673">
    <property type="entry name" value="NAD(P)H NITROREDUCTASE YDGI-RELATED"/>
    <property type="match status" value="1"/>
</dbReference>
<accession>A0A5C5VKA0</accession>
<evidence type="ECO:0000313" key="5">
    <source>
        <dbReference type="Proteomes" id="UP000317243"/>
    </source>
</evidence>
<feature type="domain" description="Nitroreductase" evidence="3">
    <location>
        <begin position="23"/>
        <end position="62"/>
    </location>
</feature>
<dbReference type="AlphaFoldDB" id="A0A5C5VKA0"/>
<evidence type="ECO:0000256" key="1">
    <source>
        <dbReference type="ARBA" id="ARBA00007118"/>
    </source>
</evidence>
<dbReference type="SUPFAM" id="SSF55469">
    <property type="entry name" value="FMN-dependent nitroreductase-like"/>
    <property type="match status" value="1"/>
</dbReference>
<dbReference type="CDD" id="cd02138">
    <property type="entry name" value="TdsD-like"/>
    <property type="match status" value="1"/>
</dbReference>
<dbReference type="Gene3D" id="3.40.109.10">
    <property type="entry name" value="NADH Oxidase"/>
    <property type="match status" value="1"/>
</dbReference>
<gene>
    <name evidence="4" type="ORF">KOR42_51800</name>
</gene>
<dbReference type="Proteomes" id="UP000317243">
    <property type="component" value="Unassembled WGS sequence"/>
</dbReference>
<evidence type="ECO:0000256" key="2">
    <source>
        <dbReference type="ARBA" id="ARBA00023002"/>
    </source>
</evidence>
<comment type="caution">
    <text evidence="4">The sequence shown here is derived from an EMBL/GenBank/DDBJ whole genome shotgun (WGS) entry which is preliminary data.</text>
</comment>
<protein>
    <submittedName>
        <fullName evidence="4">Malonic semialdehyde reductase</fullName>
    </submittedName>
</protein>
<sequence length="200" mass="22343">MSTIPNPLDVRQSDHPIDELFLKRWSPRAMNGEAIEPSVMDQLFEAARWAPSTYNEQEWRFLYSHRDSPSWETFFGLLAEANQAWCDKAGVLILVASRTTFSRNGKPNPVHEFDAGLATQNLLLQAAQLGIVAHPMAGYDRGKAKIALELPDGFETHCMIAIGHHGNPEALPEQMRKGETPSGRKTIDKIAKQGVFAFED</sequence>
<comment type="similarity">
    <text evidence="1">Belongs to the nitroreductase family.</text>
</comment>
<name>A0A5C5VKA0_9PLAN</name>
<dbReference type="RefSeq" id="WP_146512453.1">
    <property type="nucleotide sequence ID" value="NZ_SIHI01000070.1"/>
</dbReference>
<proteinExistence type="inferred from homology"/>